<comment type="caution">
    <text evidence="1">The sequence shown here is derived from an EMBL/GenBank/DDBJ whole genome shotgun (WGS) entry which is preliminary data.</text>
</comment>
<dbReference type="EMBL" id="SLXB01000023">
    <property type="protein sequence ID" value="TCO88908.1"/>
    <property type="molecule type" value="Genomic_DNA"/>
</dbReference>
<accession>A0A4R2LTC0</accession>
<gene>
    <name evidence="1" type="ORF">EV202_12316</name>
</gene>
<proteinExistence type="predicted"/>
<evidence type="ECO:0000313" key="1">
    <source>
        <dbReference type="EMBL" id="TCO88908.1"/>
    </source>
</evidence>
<sequence length="58" mass="7164">MQRYYFSLNTPNSSQYFYHLLYKGIFLPLNILHNSQKWLFHASLLLWNISSVFRFKYN</sequence>
<dbReference type="AlphaFoldDB" id="A0A4R2LTC0"/>
<dbReference type="Proteomes" id="UP000295600">
    <property type="component" value="Unassembled WGS sequence"/>
</dbReference>
<organism evidence="1 2">
    <name type="scientific">Prevotella heparinolytica</name>
    <dbReference type="NCBI Taxonomy" id="28113"/>
    <lineage>
        <taxon>Bacteria</taxon>
        <taxon>Pseudomonadati</taxon>
        <taxon>Bacteroidota</taxon>
        <taxon>Bacteroidia</taxon>
        <taxon>Bacteroidales</taxon>
        <taxon>Bacteroidaceae</taxon>
        <taxon>Bacteroides</taxon>
    </lineage>
</organism>
<reference evidence="1 2" key="1">
    <citation type="submission" date="2019-03" db="EMBL/GenBank/DDBJ databases">
        <title>Genomic Encyclopedia of Type Strains, Phase IV (KMG-IV): sequencing the most valuable type-strain genomes for metagenomic binning, comparative biology and taxonomic classification.</title>
        <authorList>
            <person name="Goeker M."/>
        </authorList>
    </citation>
    <scope>NUCLEOTIDE SEQUENCE [LARGE SCALE GENOMIC DNA]</scope>
    <source>
        <strain evidence="1 2">DSM 23917</strain>
    </source>
</reference>
<protein>
    <submittedName>
        <fullName evidence="1">Uncharacterized protein</fullName>
    </submittedName>
</protein>
<name>A0A4R2LTC0_9BACE</name>
<evidence type="ECO:0000313" key="2">
    <source>
        <dbReference type="Proteomes" id="UP000295600"/>
    </source>
</evidence>